<dbReference type="SUPFAM" id="SSF53474">
    <property type="entry name" value="alpha/beta-Hydrolases"/>
    <property type="match status" value="1"/>
</dbReference>
<dbReference type="PRINTS" id="PR00412">
    <property type="entry name" value="EPOXHYDRLASE"/>
</dbReference>
<keyword evidence="4" id="KW-1185">Reference proteome</keyword>
<dbReference type="PRINTS" id="PR00111">
    <property type="entry name" value="ABHYDROLASE"/>
</dbReference>
<dbReference type="AlphaFoldDB" id="A0A0D0USV0"/>
<dbReference type="RefSeq" id="WP_043969034.1">
    <property type="nucleotide sequence ID" value="NZ_JBEZEN010000057.1"/>
</dbReference>
<dbReference type="PANTHER" id="PTHR43329">
    <property type="entry name" value="EPOXIDE HYDROLASE"/>
    <property type="match status" value="1"/>
</dbReference>
<dbReference type="InterPro" id="IPR029058">
    <property type="entry name" value="AB_hydrolase_fold"/>
</dbReference>
<dbReference type="Proteomes" id="UP000032254">
    <property type="component" value="Unassembled WGS sequence"/>
</dbReference>
<dbReference type="GO" id="GO:0016787">
    <property type="term" value="F:hydrolase activity"/>
    <property type="evidence" value="ECO:0007669"/>
    <property type="project" value="UniProtKB-KW"/>
</dbReference>
<dbReference type="PATRIC" id="fig|47853.6.peg.6474"/>
<dbReference type="InterPro" id="IPR000639">
    <property type="entry name" value="Epox_hydrolase-like"/>
</dbReference>
<reference evidence="3 4" key="1">
    <citation type="submission" date="2015-01" db="EMBL/GenBank/DDBJ databases">
        <title>Sequencing and annotation of Micromonospora carbonacea strain JXNU-1 genome.</title>
        <authorList>
            <person name="Long Z."/>
            <person name="Huang Y."/>
            <person name="Jiang Y."/>
        </authorList>
    </citation>
    <scope>NUCLEOTIDE SEQUENCE [LARGE SCALE GENOMIC DNA]</scope>
    <source>
        <strain evidence="3 4">JXNU-1</strain>
    </source>
</reference>
<dbReference type="Gene3D" id="3.40.50.1820">
    <property type="entry name" value="alpha/beta hydrolase"/>
    <property type="match status" value="1"/>
</dbReference>
<dbReference type="OrthoDB" id="2987348at2"/>
<evidence type="ECO:0000313" key="4">
    <source>
        <dbReference type="Proteomes" id="UP000032254"/>
    </source>
</evidence>
<dbReference type="GeneID" id="301308406"/>
<name>A0A0D0USV0_9ACTN</name>
<evidence type="ECO:0000256" key="1">
    <source>
        <dbReference type="ARBA" id="ARBA00022801"/>
    </source>
</evidence>
<accession>A0A0D0USV0</accession>
<dbReference type="EMBL" id="JXSX01000003">
    <property type="protein sequence ID" value="KIR61862.1"/>
    <property type="molecule type" value="Genomic_DNA"/>
</dbReference>
<evidence type="ECO:0000313" key="3">
    <source>
        <dbReference type="EMBL" id="KIR61862.1"/>
    </source>
</evidence>
<feature type="domain" description="AB hydrolase-1" evidence="2">
    <location>
        <begin position="25"/>
        <end position="272"/>
    </location>
</feature>
<dbReference type="Pfam" id="PF00561">
    <property type="entry name" value="Abhydrolase_1"/>
    <property type="match status" value="1"/>
</dbReference>
<proteinExistence type="predicted"/>
<protein>
    <recommendedName>
        <fullName evidence="2">AB hydrolase-1 domain-containing protein</fullName>
    </recommendedName>
</protein>
<comment type="caution">
    <text evidence="3">The sequence shown here is derived from an EMBL/GenBank/DDBJ whole genome shotgun (WGS) entry which is preliminary data.</text>
</comment>
<evidence type="ECO:0000259" key="2">
    <source>
        <dbReference type="Pfam" id="PF00561"/>
    </source>
</evidence>
<keyword evidence="1" id="KW-0378">Hydrolase</keyword>
<sequence>MRQSQVTVNGVDIAYREFGEGPLALLVHGFPFTPNSFRYLVPVLVDAGYRVVTPWTRGFAPSSVPPPGREHIRDMVADVNALHEVLGGDERAVLIGHDFGAAVSWAAAVQAPERWSRLVACDVPPFQFFGEYLLDPRGINVQAHFWFFQMAAADELVAANDLAFLEFMLHKYSRDGYDVTQDLADIRAALGKPENLHAALGMYRTNFPPATFGTPEWGAEQGALWGALPTQPTLNIFGVQDVAFAMNEEKLARIVEALPKGSAGALVPDSRHVPLTEQPEITNAHILRFLTETA</sequence>
<organism evidence="3 4">
    <name type="scientific">Micromonospora haikouensis</name>
    <dbReference type="NCBI Taxonomy" id="686309"/>
    <lineage>
        <taxon>Bacteria</taxon>
        <taxon>Bacillati</taxon>
        <taxon>Actinomycetota</taxon>
        <taxon>Actinomycetes</taxon>
        <taxon>Micromonosporales</taxon>
        <taxon>Micromonosporaceae</taxon>
        <taxon>Micromonospora</taxon>
    </lineage>
</organism>
<gene>
    <name evidence="3" type="ORF">TK50_30875</name>
</gene>
<dbReference type="InterPro" id="IPR000073">
    <property type="entry name" value="AB_hydrolase_1"/>
</dbReference>